<reference evidence="2" key="1">
    <citation type="journal article" date="2024" name="Proc. Natl. Acad. Sci. U.S.A.">
        <title>Extraordinary preservation of gene collinearity over three hundred million years revealed in homosporous lycophytes.</title>
        <authorList>
            <person name="Li C."/>
            <person name="Wickell D."/>
            <person name="Kuo L.Y."/>
            <person name="Chen X."/>
            <person name="Nie B."/>
            <person name="Liao X."/>
            <person name="Peng D."/>
            <person name="Ji J."/>
            <person name="Jenkins J."/>
            <person name="Williams M."/>
            <person name="Shu S."/>
            <person name="Plott C."/>
            <person name="Barry K."/>
            <person name="Rajasekar S."/>
            <person name="Grimwood J."/>
            <person name="Han X."/>
            <person name="Sun S."/>
            <person name="Hou Z."/>
            <person name="He W."/>
            <person name="Dai G."/>
            <person name="Sun C."/>
            <person name="Schmutz J."/>
            <person name="Leebens-Mack J.H."/>
            <person name="Li F.W."/>
            <person name="Wang L."/>
        </authorList>
    </citation>
    <scope>NUCLEOTIDE SEQUENCE [LARGE SCALE GENOMIC DNA]</scope>
    <source>
        <strain evidence="2">cv. PW_Plant_1</strain>
    </source>
</reference>
<comment type="caution">
    <text evidence="1">The sequence shown here is derived from an EMBL/GenBank/DDBJ whole genome shotgun (WGS) entry which is preliminary data.</text>
</comment>
<evidence type="ECO:0000313" key="1">
    <source>
        <dbReference type="EMBL" id="KAJ7554743.1"/>
    </source>
</evidence>
<dbReference type="EMBL" id="CM055096">
    <property type="protein sequence ID" value="KAJ7554743.1"/>
    <property type="molecule type" value="Genomic_DNA"/>
</dbReference>
<sequence>MQTDAGRRRNEFMNINEMNETVRGIAICQCSHRDSVSSRRRRLQMRACGSHPHQCFHGIFLDKMLQILCFLLVLDWHCPLQRQATVLSLCLTFLLHLSFGLTFQRQDQTRQTMYPIGCSRNFVKRSLL</sequence>
<organism evidence="1 2">
    <name type="scientific">Diphasiastrum complanatum</name>
    <name type="common">Issler's clubmoss</name>
    <name type="synonym">Lycopodium complanatum</name>
    <dbReference type="NCBI Taxonomy" id="34168"/>
    <lineage>
        <taxon>Eukaryota</taxon>
        <taxon>Viridiplantae</taxon>
        <taxon>Streptophyta</taxon>
        <taxon>Embryophyta</taxon>
        <taxon>Tracheophyta</taxon>
        <taxon>Lycopodiopsida</taxon>
        <taxon>Lycopodiales</taxon>
        <taxon>Lycopodiaceae</taxon>
        <taxon>Lycopodioideae</taxon>
        <taxon>Diphasiastrum</taxon>
    </lineage>
</organism>
<gene>
    <name evidence="1" type="ORF">O6H91_05G007100</name>
</gene>
<dbReference type="Proteomes" id="UP001162992">
    <property type="component" value="Chromosome 5"/>
</dbReference>
<evidence type="ECO:0000313" key="2">
    <source>
        <dbReference type="Proteomes" id="UP001162992"/>
    </source>
</evidence>
<keyword evidence="2" id="KW-1185">Reference proteome</keyword>
<accession>A0ACC2DKC7</accession>
<proteinExistence type="predicted"/>
<protein>
    <submittedName>
        <fullName evidence="1">Uncharacterized protein</fullName>
    </submittedName>
</protein>
<name>A0ACC2DKC7_DIPCM</name>